<evidence type="ECO:0000256" key="4">
    <source>
        <dbReference type="ARBA" id="ARBA00023242"/>
    </source>
</evidence>
<dbReference type="GO" id="GO:0008270">
    <property type="term" value="F:zinc ion binding"/>
    <property type="evidence" value="ECO:0007669"/>
    <property type="project" value="InterPro"/>
</dbReference>
<dbReference type="Proteomes" id="UP000799753">
    <property type="component" value="Unassembled WGS sequence"/>
</dbReference>
<dbReference type="GO" id="GO:0003677">
    <property type="term" value="F:DNA binding"/>
    <property type="evidence" value="ECO:0007669"/>
    <property type="project" value="InterPro"/>
</dbReference>
<dbReference type="PANTHER" id="PTHR47424">
    <property type="entry name" value="REGULATORY PROTEIN GAL4"/>
    <property type="match status" value="1"/>
</dbReference>
<dbReference type="AlphaFoldDB" id="A0A6A6RGG5"/>
<feature type="domain" description="Zn(2)-C6 fungal-type" evidence="5">
    <location>
        <begin position="22"/>
        <end position="51"/>
    </location>
</feature>
<reference evidence="6" key="1">
    <citation type="journal article" date="2020" name="Stud. Mycol.">
        <title>101 Dothideomycetes genomes: a test case for predicting lifestyles and emergence of pathogens.</title>
        <authorList>
            <person name="Haridas S."/>
            <person name="Albert R."/>
            <person name="Binder M."/>
            <person name="Bloem J."/>
            <person name="Labutti K."/>
            <person name="Salamov A."/>
            <person name="Andreopoulos B."/>
            <person name="Baker S."/>
            <person name="Barry K."/>
            <person name="Bills G."/>
            <person name="Bluhm B."/>
            <person name="Cannon C."/>
            <person name="Castanera R."/>
            <person name="Culley D."/>
            <person name="Daum C."/>
            <person name="Ezra D."/>
            <person name="Gonzalez J."/>
            <person name="Henrissat B."/>
            <person name="Kuo A."/>
            <person name="Liang C."/>
            <person name="Lipzen A."/>
            <person name="Lutzoni F."/>
            <person name="Magnuson J."/>
            <person name="Mondo S."/>
            <person name="Nolan M."/>
            <person name="Ohm R."/>
            <person name="Pangilinan J."/>
            <person name="Park H.-J."/>
            <person name="Ramirez L."/>
            <person name="Alfaro M."/>
            <person name="Sun H."/>
            <person name="Tritt A."/>
            <person name="Yoshinaga Y."/>
            <person name="Zwiers L.-H."/>
            <person name="Turgeon B."/>
            <person name="Goodwin S."/>
            <person name="Spatafora J."/>
            <person name="Crous P."/>
            <person name="Grigoriev I."/>
        </authorList>
    </citation>
    <scope>NUCLEOTIDE SEQUENCE</scope>
    <source>
        <strain evidence="6">CBS 473.64</strain>
    </source>
</reference>
<dbReference type="InterPro" id="IPR051127">
    <property type="entry name" value="Fungal_SecMet_Regulators"/>
</dbReference>
<dbReference type="PANTHER" id="PTHR47424:SF6">
    <property type="entry name" value="PROLINE UTILIZATION TRANS-ACTIVATOR"/>
    <property type="match status" value="1"/>
</dbReference>
<organism evidence="6 7">
    <name type="scientific">Massarina eburnea CBS 473.64</name>
    <dbReference type="NCBI Taxonomy" id="1395130"/>
    <lineage>
        <taxon>Eukaryota</taxon>
        <taxon>Fungi</taxon>
        <taxon>Dikarya</taxon>
        <taxon>Ascomycota</taxon>
        <taxon>Pezizomycotina</taxon>
        <taxon>Dothideomycetes</taxon>
        <taxon>Pleosporomycetidae</taxon>
        <taxon>Pleosporales</taxon>
        <taxon>Massarineae</taxon>
        <taxon>Massarinaceae</taxon>
        <taxon>Massarina</taxon>
    </lineage>
</organism>
<dbReference type="InterPro" id="IPR036864">
    <property type="entry name" value="Zn2-C6_fun-type_DNA-bd_sf"/>
</dbReference>
<gene>
    <name evidence="6" type="ORF">P280DRAFT_376198</name>
</gene>
<keyword evidence="7" id="KW-1185">Reference proteome</keyword>
<dbReference type="SMART" id="SM00066">
    <property type="entry name" value="GAL4"/>
    <property type="match status" value="1"/>
</dbReference>
<proteinExistence type="predicted"/>
<dbReference type="Pfam" id="PF04082">
    <property type="entry name" value="Fungal_trans"/>
    <property type="match status" value="1"/>
</dbReference>
<dbReference type="InterPro" id="IPR001138">
    <property type="entry name" value="Zn2Cys6_DnaBD"/>
</dbReference>
<keyword evidence="4" id="KW-0539">Nucleus</keyword>
<keyword evidence="2" id="KW-0805">Transcription regulation</keyword>
<feature type="non-terminal residue" evidence="6">
    <location>
        <position position="1"/>
    </location>
</feature>
<dbReference type="OrthoDB" id="3266505at2759"/>
<dbReference type="GO" id="GO:0006351">
    <property type="term" value="P:DNA-templated transcription"/>
    <property type="evidence" value="ECO:0007669"/>
    <property type="project" value="InterPro"/>
</dbReference>
<dbReference type="CDD" id="cd12148">
    <property type="entry name" value="fungal_TF_MHR"/>
    <property type="match status" value="1"/>
</dbReference>
<protein>
    <recommendedName>
        <fullName evidence="5">Zn(2)-C6 fungal-type domain-containing protein</fullName>
    </recommendedName>
</protein>
<keyword evidence="1" id="KW-0479">Metal-binding</keyword>
<dbReference type="InterPro" id="IPR007219">
    <property type="entry name" value="XnlR_reg_dom"/>
</dbReference>
<dbReference type="CDD" id="cd00067">
    <property type="entry name" value="GAL4"/>
    <property type="match status" value="1"/>
</dbReference>
<sequence>RLPVNPRRHKVAPENRKRVARACNNCNVRRIKCSGERPCQQCGNGSRECIYPSAEPNKNALLKEESERLRKRCVALEKSLQTVVPDDIARQELVQQFEHGETPARLRAVSLPSETSYATDEAEATEGRLLLDMDGNVRFLGASSGATFLDLLSRFMLTLVPLAFVPDSGYTAAEDASMFVASIGHYQTFDSRPLHDPGVDPLWLPSRTDMTLMMTALSYHIQDGNGDFISGGIYYWGELNVPAAVTLAPSHMDAIKSDNYRHLAFHNICFAFATHVLNHTPRPDEENAGDRYLKRAQMLLGNPLDTVRFTLRDVPVLALMGFYLVEINRRDAASIYITLAIHISITHGAFRHCDDEISKRVFWTLYVLDRWISCLMGRPPTFIDESIRLPMPADVPNLPSAAGLRAHIELARISGFIVCETFRIAPREQKPAQITHNIERALSKLETWLTHLPPSLQMSPGSFSVDPTCCTLHMAYNQLTLLTTRPIFFSAVKRAVAERYIQSGTWQLEHDPQYKQIQACSSAAHSNICIAQWVIQLYKQRRVLQANLHIVFNAAVVLMLNRILRAYAGAVDSEIQFAINLFAQESKTGNNYQRDCLKVLKDLKTIVDR</sequence>
<evidence type="ECO:0000256" key="3">
    <source>
        <dbReference type="ARBA" id="ARBA00023163"/>
    </source>
</evidence>
<evidence type="ECO:0000256" key="2">
    <source>
        <dbReference type="ARBA" id="ARBA00023015"/>
    </source>
</evidence>
<dbReference type="Gene3D" id="4.10.240.10">
    <property type="entry name" value="Zn(2)-C6 fungal-type DNA-binding domain"/>
    <property type="match status" value="1"/>
</dbReference>
<dbReference type="SMART" id="SM00906">
    <property type="entry name" value="Fungal_trans"/>
    <property type="match status" value="1"/>
</dbReference>
<dbReference type="SUPFAM" id="SSF57701">
    <property type="entry name" value="Zn2/Cys6 DNA-binding domain"/>
    <property type="match status" value="1"/>
</dbReference>
<evidence type="ECO:0000313" key="6">
    <source>
        <dbReference type="EMBL" id="KAF2634436.1"/>
    </source>
</evidence>
<evidence type="ECO:0000259" key="5">
    <source>
        <dbReference type="PROSITE" id="PS50048"/>
    </source>
</evidence>
<evidence type="ECO:0000313" key="7">
    <source>
        <dbReference type="Proteomes" id="UP000799753"/>
    </source>
</evidence>
<keyword evidence="3" id="KW-0804">Transcription</keyword>
<accession>A0A6A6RGG5</accession>
<name>A0A6A6RGG5_9PLEO</name>
<dbReference type="Pfam" id="PF00172">
    <property type="entry name" value="Zn_clus"/>
    <property type="match status" value="1"/>
</dbReference>
<feature type="non-terminal residue" evidence="6">
    <location>
        <position position="609"/>
    </location>
</feature>
<dbReference type="PROSITE" id="PS50048">
    <property type="entry name" value="ZN2_CY6_FUNGAL_2"/>
    <property type="match status" value="1"/>
</dbReference>
<dbReference type="GO" id="GO:0000981">
    <property type="term" value="F:DNA-binding transcription factor activity, RNA polymerase II-specific"/>
    <property type="evidence" value="ECO:0007669"/>
    <property type="project" value="InterPro"/>
</dbReference>
<dbReference type="EMBL" id="MU006829">
    <property type="protein sequence ID" value="KAF2634436.1"/>
    <property type="molecule type" value="Genomic_DNA"/>
</dbReference>
<evidence type="ECO:0000256" key="1">
    <source>
        <dbReference type="ARBA" id="ARBA00022723"/>
    </source>
</evidence>